<dbReference type="PROSITE" id="PS51599">
    <property type="entry name" value="SAM_PEMT_PEM2"/>
    <property type="match status" value="1"/>
</dbReference>
<accession>A0AAN6GCP9</accession>
<evidence type="ECO:0000256" key="8">
    <source>
        <dbReference type="ARBA" id="ARBA00022824"/>
    </source>
</evidence>
<feature type="topological domain" description="Lumenal" evidence="17">
    <location>
        <begin position="154"/>
        <end position="196"/>
    </location>
</feature>
<feature type="intramembrane region" description="Helical" evidence="17">
    <location>
        <begin position="23"/>
        <end position="43"/>
    </location>
</feature>
<reference evidence="19" key="1">
    <citation type="journal article" date="2023" name="PhytoFront">
        <title>Draft Genome Resources of Seven Strains of Tilletia horrida, Causal Agent of Kernel Smut of Rice.</title>
        <authorList>
            <person name="Khanal S."/>
            <person name="Antony Babu S."/>
            <person name="Zhou X.G."/>
        </authorList>
    </citation>
    <scope>NUCLEOTIDE SEQUENCE</scope>
    <source>
        <strain evidence="19">TX3</strain>
    </source>
</reference>
<keyword evidence="3 17" id="KW-0444">Lipid biosynthesis</keyword>
<dbReference type="GO" id="GO:0005789">
    <property type="term" value="C:endoplasmic reticulum membrane"/>
    <property type="evidence" value="ECO:0007669"/>
    <property type="project" value="UniProtKB-SubCell"/>
</dbReference>
<dbReference type="GO" id="GO:0016301">
    <property type="term" value="F:kinase activity"/>
    <property type="evidence" value="ECO:0007669"/>
    <property type="project" value="UniProtKB-KW"/>
</dbReference>
<keyword evidence="13 17" id="KW-0594">Phospholipid biosynthesis</keyword>
<dbReference type="Pfam" id="PF04191">
    <property type="entry name" value="PEMT"/>
    <property type="match status" value="1"/>
</dbReference>
<feature type="transmembrane region" description="Helical" evidence="18">
    <location>
        <begin position="130"/>
        <end position="151"/>
    </location>
</feature>
<evidence type="ECO:0000313" key="20">
    <source>
        <dbReference type="Proteomes" id="UP001176521"/>
    </source>
</evidence>
<dbReference type="GO" id="GO:0006656">
    <property type="term" value="P:phosphatidylcholine biosynthetic process"/>
    <property type="evidence" value="ECO:0007669"/>
    <property type="project" value="UniProtKB-UniRule"/>
</dbReference>
<evidence type="ECO:0000256" key="1">
    <source>
        <dbReference type="ARBA" id="ARBA00004969"/>
    </source>
</evidence>
<comment type="pathway">
    <text evidence="2">Lipid metabolism.</text>
</comment>
<dbReference type="InterPro" id="IPR024960">
    <property type="entry name" value="PEMT/MFAP"/>
</dbReference>
<dbReference type="GO" id="GO:0031966">
    <property type="term" value="C:mitochondrial membrane"/>
    <property type="evidence" value="ECO:0007669"/>
    <property type="project" value="UniProtKB-SubCell"/>
</dbReference>
<evidence type="ECO:0000256" key="10">
    <source>
        <dbReference type="ARBA" id="ARBA00023098"/>
    </source>
</evidence>
<evidence type="ECO:0000256" key="14">
    <source>
        <dbReference type="ARBA" id="ARBA00023264"/>
    </source>
</evidence>
<keyword evidence="11 17" id="KW-0496">Mitochondrion</keyword>
<dbReference type="EC" id="2.1.1.71" evidence="17"/>
<feature type="topological domain" description="Lumenal" evidence="17">
    <location>
        <begin position="72"/>
        <end position="83"/>
    </location>
</feature>
<feature type="binding site" evidence="17">
    <location>
        <begin position="219"/>
        <end position="220"/>
    </location>
    <ligand>
        <name>S-adenosyl-L-methionine</name>
        <dbReference type="ChEBI" id="CHEBI:59789"/>
    </ligand>
</feature>
<dbReference type="EMBL" id="JAPDMQ010000133">
    <property type="protein sequence ID" value="KAK0533641.1"/>
    <property type="molecule type" value="Genomic_DNA"/>
</dbReference>
<dbReference type="InterPro" id="IPR007318">
    <property type="entry name" value="Phopholipid_MeTrfase"/>
</dbReference>
<keyword evidence="4 17" id="KW-0489">Methyltransferase</keyword>
<evidence type="ECO:0000256" key="16">
    <source>
        <dbReference type="ARBA" id="ARBA00052459"/>
    </source>
</evidence>
<keyword evidence="7 17" id="KW-0812">Transmembrane</keyword>
<dbReference type="GO" id="GO:0000773">
    <property type="term" value="F:phosphatidyl-N-methylethanolamine N-methyltransferase activity"/>
    <property type="evidence" value="ECO:0007669"/>
    <property type="project" value="UniProtKB-UniRule"/>
</dbReference>
<evidence type="ECO:0000256" key="2">
    <source>
        <dbReference type="ARBA" id="ARBA00005189"/>
    </source>
</evidence>
<feature type="topological domain" description="Cytoplasmic" evidence="17">
    <location>
        <begin position="106"/>
        <end position="132"/>
    </location>
</feature>
<dbReference type="AlphaFoldDB" id="A0AAN6GCP9"/>
<evidence type="ECO:0000256" key="4">
    <source>
        <dbReference type="ARBA" id="ARBA00022603"/>
    </source>
</evidence>
<name>A0AAN6GCP9_9BASI</name>
<comment type="pathway">
    <text evidence="1 17">Phospholipid metabolism; phosphatidylcholine biosynthesis.</text>
</comment>
<feature type="transmembrane region" description="Helical" evidence="18">
    <location>
        <begin position="90"/>
        <end position="110"/>
    </location>
</feature>
<comment type="catalytic activity">
    <reaction evidence="15">
        <text>a 1,2-diacyl-sn-glycero-3-phospho-N,N-dimethylethanolamine + S-adenosyl-L-methionine = a 1,2-diacyl-sn-glycero-3-phosphocholine + S-adenosyl-L-homocysteine + H(+)</text>
        <dbReference type="Rhea" id="RHEA:32739"/>
        <dbReference type="ChEBI" id="CHEBI:15378"/>
        <dbReference type="ChEBI" id="CHEBI:57643"/>
        <dbReference type="ChEBI" id="CHEBI:57856"/>
        <dbReference type="ChEBI" id="CHEBI:59789"/>
        <dbReference type="ChEBI" id="CHEBI:64572"/>
        <dbReference type="EC" id="2.1.1.71"/>
    </reaction>
</comment>
<dbReference type="PANTHER" id="PTHR15458">
    <property type="entry name" value="PHOSPHATIDYLETHANOLAMINE N-METHYLTRANSFERASE"/>
    <property type="match status" value="1"/>
</dbReference>
<evidence type="ECO:0000256" key="3">
    <source>
        <dbReference type="ARBA" id="ARBA00022516"/>
    </source>
</evidence>
<dbReference type="Proteomes" id="UP001176521">
    <property type="component" value="Unassembled WGS sequence"/>
</dbReference>
<feature type="topological domain" description="Lumenal" evidence="17">
    <location>
        <begin position="1"/>
        <end position="22"/>
    </location>
</feature>
<evidence type="ECO:0000256" key="11">
    <source>
        <dbReference type="ARBA" id="ARBA00023128"/>
    </source>
</evidence>
<keyword evidence="19" id="KW-0418">Kinase</keyword>
<sequence>MASFFKAKTNPYYFPDLVDASQPTLYYAAAQIIANPLFWNIQPLIFKFDFPSPPSSSSSSSSSTSSSCDDTSTEYRNKTITKALGGRNYLGCYFLGATIFLIGLFRDHLYNEALKLQPTHPFLERDEVKYAGAALFGLGNLFVLTSMWALGVTGTYLGDYFGILMDHMVTSFPFNVMANPMYWGSSMSFAGVALWFGKPAGLLLTVLVVIVYYIALQFEEPFTGNIYAKAAEAKAAKKRQPAAVTAAASTAVADSPAARTRSKASS</sequence>
<evidence type="ECO:0000256" key="7">
    <source>
        <dbReference type="ARBA" id="ARBA00022692"/>
    </source>
</evidence>
<keyword evidence="14 17" id="KW-1208">Phospholipid metabolism</keyword>
<evidence type="ECO:0000256" key="9">
    <source>
        <dbReference type="ARBA" id="ARBA00022989"/>
    </source>
</evidence>
<dbReference type="PANTHER" id="PTHR15458:SF5">
    <property type="entry name" value="PHOSPHATIDYLETHANOLAMINE N-METHYLTRANSFERASE"/>
    <property type="match status" value="1"/>
</dbReference>
<feature type="binding site" evidence="17">
    <location>
        <begin position="137"/>
        <end position="139"/>
    </location>
    <ligand>
        <name>S-adenosyl-L-methionine</name>
        <dbReference type="ChEBI" id="CHEBI:59789"/>
    </ligand>
</feature>
<comment type="subcellular location">
    <subcellularLocation>
        <location evidence="17">Endoplasmic reticulum membrane</location>
        <topology evidence="17">Multi-pass membrane protein</topology>
    </subcellularLocation>
    <subcellularLocation>
        <location evidence="17">Mitochondrion membrane</location>
        <topology evidence="17">Multi-pass membrane protein</topology>
    </subcellularLocation>
</comment>
<feature type="transmembrane region" description="Helical" evidence="18">
    <location>
        <begin position="163"/>
        <end position="183"/>
    </location>
</feature>
<feature type="topological domain" description="Cytoplasmic" evidence="17">
    <location>
        <begin position="218"/>
        <end position="266"/>
    </location>
</feature>
<keyword evidence="5 17" id="KW-0808">Transferase</keyword>
<dbReference type="HAMAP" id="MF_03216">
    <property type="entry name" value="PLMT"/>
    <property type="match status" value="1"/>
</dbReference>
<proteinExistence type="inferred from homology"/>
<evidence type="ECO:0000256" key="15">
    <source>
        <dbReference type="ARBA" id="ARBA00051252"/>
    </source>
</evidence>
<keyword evidence="12 17" id="KW-0472">Membrane</keyword>
<organism evidence="19 20">
    <name type="scientific">Tilletia horrida</name>
    <dbReference type="NCBI Taxonomy" id="155126"/>
    <lineage>
        <taxon>Eukaryota</taxon>
        <taxon>Fungi</taxon>
        <taxon>Dikarya</taxon>
        <taxon>Basidiomycota</taxon>
        <taxon>Ustilaginomycotina</taxon>
        <taxon>Exobasidiomycetes</taxon>
        <taxon>Tilletiales</taxon>
        <taxon>Tilletiaceae</taxon>
        <taxon>Tilletia</taxon>
    </lineage>
</organism>
<evidence type="ECO:0000313" key="19">
    <source>
        <dbReference type="EMBL" id="KAK0533641.1"/>
    </source>
</evidence>
<comment type="catalytic activity">
    <reaction evidence="16 17">
        <text>a 1,2-diacyl-sn-glycero-3-phospho-N-methylethanolamine + S-adenosyl-L-methionine = a 1,2-diacyl-sn-glycero-3-phospho-N,N-dimethylethanolamine + S-adenosyl-L-homocysteine + H(+)</text>
        <dbReference type="Rhea" id="RHEA:32735"/>
        <dbReference type="ChEBI" id="CHEBI:15378"/>
        <dbReference type="ChEBI" id="CHEBI:57856"/>
        <dbReference type="ChEBI" id="CHEBI:59789"/>
        <dbReference type="ChEBI" id="CHEBI:64572"/>
        <dbReference type="ChEBI" id="CHEBI:64573"/>
        <dbReference type="EC" id="2.1.1.71"/>
    </reaction>
</comment>
<comment type="caution">
    <text evidence="19">The sequence shown here is derived from an EMBL/GenBank/DDBJ whole genome shotgun (WGS) entry which is preliminary data.</text>
</comment>
<feature type="transmembrane region" description="Helical" evidence="18">
    <location>
        <begin position="195"/>
        <end position="215"/>
    </location>
</feature>
<evidence type="ECO:0000256" key="5">
    <source>
        <dbReference type="ARBA" id="ARBA00022679"/>
    </source>
</evidence>
<evidence type="ECO:0000256" key="17">
    <source>
        <dbReference type="HAMAP-Rule" id="MF_03216"/>
    </source>
</evidence>
<dbReference type="Gene3D" id="1.20.120.1630">
    <property type="match status" value="1"/>
</dbReference>
<keyword evidence="9 17" id="KW-1133">Transmembrane helix</keyword>
<evidence type="ECO:0000256" key="18">
    <source>
        <dbReference type="SAM" id="Phobius"/>
    </source>
</evidence>
<comment type="function">
    <text evidence="17">Catalyzes the second two steps of the methylation pathway of phosphatidylcholine biosynthesis, the SAM-dependent methylation of phosphatidylmonomethylethanolamine (PMME) to phosphatidyldimethylethanolamine (PDME) and of PDME to phosphatidylcholine (PC).</text>
</comment>
<evidence type="ECO:0000256" key="12">
    <source>
        <dbReference type="ARBA" id="ARBA00023136"/>
    </source>
</evidence>
<evidence type="ECO:0000256" key="6">
    <source>
        <dbReference type="ARBA" id="ARBA00022691"/>
    </source>
</evidence>
<evidence type="ECO:0000256" key="13">
    <source>
        <dbReference type="ARBA" id="ARBA00023209"/>
    </source>
</evidence>
<gene>
    <name evidence="19" type="primary">PKC1_2</name>
    <name evidence="19" type="ORF">OC842_002896</name>
</gene>
<dbReference type="FunFam" id="1.20.120.1630:FF:000005">
    <property type="entry name" value="Phosphatidylethanolamine N-methyltransferase"/>
    <property type="match status" value="1"/>
</dbReference>
<keyword evidence="20" id="KW-1185">Reference proteome</keyword>
<keyword evidence="10 17" id="KW-0443">Lipid metabolism</keyword>
<comment type="similarity">
    <text evidence="17">Belongs to the class VI-like SAM-binding methyltransferase superfamily. PEMT/PEM2 methyltransferase family.</text>
</comment>
<dbReference type="GO" id="GO:0032259">
    <property type="term" value="P:methylation"/>
    <property type="evidence" value="ECO:0007669"/>
    <property type="project" value="UniProtKB-KW"/>
</dbReference>
<protein>
    <recommendedName>
        <fullName evidence="17">Phosphatidyl-N-methylethanolamine N-methyltransferase</fullName>
        <ecNumber evidence="17">2.1.1.71</ecNumber>
    </recommendedName>
    <alternativeName>
        <fullName evidence="17">Phospholipid methyltransferase</fullName>
        <shortName evidence="17">PLMT</shortName>
    </alternativeName>
</protein>
<keyword evidence="8 17" id="KW-0256">Endoplasmic reticulum</keyword>
<keyword evidence="6 17" id="KW-0949">S-adenosyl-L-methionine</keyword>